<accession>G2YNN1</accession>
<proteinExistence type="predicted"/>
<sequence length="105" mass="11713">MAVWRWNQGMYLLCSLLRREPGTLHGQIPLSVYDSRLQKLIEMLTCALDQFHSATNSARKFAIVYSEARGCPPSGAGNMLESTTLIIWKPVPRKMVSSTVSTAQV</sequence>
<gene>
    <name evidence="1" type="ORF">BofuT4_P122480.1</name>
</gene>
<protein>
    <submittedName>
        <fullName evidence="1">Uncharacterized protein</fullName>
    </submittedName>
</protein>
<organism evidence="1 2">
    <name type="scientific">Botryotinia fuckeliana (strain T4)</name>
    <name type="common">Noble rot fungus</name>
    <name type="synonym">Botrytis cinerea</name>
    <dbReference type="NCBI Taxonomy" id="999810"/>
    <lineage>
        <taxon>Eukaryota</taxon>
        <taxon>Fungi</taxon>
        <taxon>Dikarya</taxon>
        <taxon>Ascomycota</taxon>
        <taxon>Pezizomycotina</taxon>
        <taxon>Leotiomycetes</taxon>
        <taxon>Helotiales</taxon>
        <taxon>Sclerotiniaceae</taxon>
        <taxon>Botrytis</taxon>
    </lineage>
</organism>
<dbReference type="EMBL" id="FQ790346">
    <property type="protein sequence ID" value="CCD53229.1"/>
    <property type="molecule type" value="Genomic_DNA"/>
</dbReference>
<dbReference type="Proteomes" id="UP000008177">
    <property type="component" value="Unplaced contigs"/>
</dbReference>
<reference evidence="2" key="1">
    <citation type="journal article" date="2011" name="PLoS Genet.">
        <title>Genomic analysis of the necrotrophic fungal pathogens Sclerotinia sclerotiorum and Botrytis cinerea.</title>
        <authorList>
            <person name="Amselem J."/>
            <person name="Cuomo C.A."/>
            <person name="van Kan J.A."/>
            <person name="Viaud M."/>
            <person name="Benito E.P."/>
            <person name="Couloux A."/>
            <person name="Coutinho P.M."/>
            <person name="de Vries R.P."/>
            <person name="Dyer P.S."/>
            <person name="Fillinger S."/>
            <person name="Fournier E."/>
            <person name="Gout L."/>
            <person name="Hahn M."/>
            <person name="Kohn L."/>
            <person name="Lapalu N."/>
            <person name="Plummer K.M."/>
            <person name="Pradier J.M."/>
            <person name="Quevillon E."/>
            <person name="Sharon A."/>
            <person name="Simon A."/>
            <person name="ten Have A."/>
            <person name="Tudzynski B."/>
            <person name="Tudzynski P."/>
            <person name="Wincker P."/>
            <person name="Andrew M."/>
            <person name="Anthouard V."/>
            <person name="Beever R.E."/>
            <person name="Beffa R."/>
            <person name="Benoit I."/>
            <person name="Bouzid O."/>
            <person name="Brault B."/>
            <person name="Chen Z."/>
            <person name="Choquer M."/>
            <person name="Collemare J."/>
            <person name="Cotton P."/>
            <person name="Danchin E.G."/>
            <person name="Da Silva C."/>
            <person name="Gautier A."/>
            <person name="Giraud C."/>
            <person name="Giraud T."/>
            <person name="Gonzalez C."/>
            <person name="Grossetete S."/>
            <person name="Guldener U."/>
            <person name="Henrissat B."/>
            <person name="Howlett B.J."/>
            <person name="Kodira C."/>
            <person name="Kretschmer M."/>
            <person name="Lappartient A."/>
            <person name="Leroch M."/>
            <person name="Levis C."/>
            <person name="Mauceli E."/>
            <person name="Neuveglise C."/>
            <person name="Oeser B."/>
            <person name="Pearson M."/>
            <person name="Poulain J."/>
            <person name="Poussereau N."/>
            <person name="Quesneville H."/>
            <person name="Rascle C."/>
            <person name="Schumacher J."/>
            <person name="Segurens B."/>
            <person name="Sexton A."/>
            <person name="Silva E."/>
            <person name="Sirven C."/>
            <person name="Soanes D.M."/>
            <person name="Talbot N.J."/>
            <person name="Templeton M."/>
            <person name="Yandava C."/>
            <person name="Yarden O."/>
            <person name="Zeng Q."/>
            <person name="Rollins J.A."/>
            <person name="Lebrun M.H."/>
            <person name="Dickman M."/>
        </authorList>
    </citation>
    <scope>NUCLEOTIDE SEQUENCE [LARGE SCALE GENOMIC DNA]</scope>
    <source>
        <strain evidence="2">T4</strain>
    </source>
</reference>
<dbReference type="AlphaFoldDB" id="G2YNN1"/>
<evidence type="ECO:0000313" key="1">
    <source>
        <dbReference type="EMBL" id="CCD53229.1"/>
    </source>
</evidence>
<dbReference type="HOGENOM" id="CLU_2236203_0_0_1"/>
<name>G2YNN1_BOTF4</name>
<evidence type="ECO:0000313" key="2">
    <source>
        <dbReference type="Proteomes" id="UP000008177"/>
    </source>
</evidence>
<dbReference type="InParanoid" id="G2YNN1"/>